<evidence type="ECO:0008006" key="3">
    <source>
        <dbReference type="Google" id="ProtNLM"/>
    </source>
</evidence>
<accession>A0ABP6UPN8</accession>
<organism evidence="1 2">
    <name type="scientific">Aquimarina addita</name>
    <dbReference type="NCBI Taxonomy" id="870485"/>
    <lineage>
        <taxon>Bacteria</taxon>
        <taxon>Pseudomonadati</taxon>
        <taxon>Bacteroidota</taxon>
        <taxon>Flavobacteriia</taxon>
        <taxon>Flavobacteriales</taxon>
        <taxon>Flavobacteriaceae</taxon>
        <taxon>Aquimarina</taxon>
    </lineage>
</organism>
<name>A0ABP6UPN8_9FLAO</name>
<dbReference type="Proteomes" id="UP001500459">
    <property type="component" value="Unassembled WGS sequence"/>
</dbReference>
<gene>
    <name evidence="1" type="ORF">GCM10022393_32690</name>
</gene>
<dbReference type="RefSeq" id="WP_344929260.1">
    <property type="nucleotide sequence ID" value="NZ_BAABCW010000015.1"/>
</dbReference>
<sequence length="203" mass="23589">MTKLIIILLSVSTLLTSDIKKRELSYSIVIGGADLIVEGFIKKIQKNQGVWDDSYELEITDALKTNTSRKTINVEMFKEWTCDFRKRPFAMNQKLLLFLKEGGNGSYQIINGSTGELIIEKDTIVNPIRIFSYRSQNYQIFKEAVQMFADSYEYKGPLYKYGNEKTPFKVIKSENEIKKMQGKNTLFEVLTRDLIRYYNNTNN</sequence>
<comment type="caution">
    <text evidence="1">The sequence shown here is derived from an EMBL/GenBank/DDBJ whole genome shotgun (WGS) entry which is preliminary data.</text>
</comment>
<evidence type="ECO:0000313" key="1">
    <source>
        <dbReference type="EMBL" id="GAA3516138.1"/>
    </source>
</evidence>
<dbReference type="EMBL" id="BAABCW010000015">
    <property type="protein sequence ID" value="GAA3516138.1"/>
    <property type="molecule type" value="Genomic_DNA"/>
</dbReference>
<evidence type="ECO:0000313" key="2">
    <source>
        <dbReference type="Proteomes" id="UP001500459"/>
    </source>
</evidence>
<keyword evidence="2" id="KW-1185">Reference proteome</keyword>
<proteinExistence type="predicted"/>
<reference evidence="2" key="1">
    <citation type="journal article" date="2019" name="Int. J. Syst. Evol. Microbiol.">
        <title>The Global Catalogue of Microorganisms (GCM) 10K type strain sequencing project: providing services to taxonomists for standard genome sequencing and annotation.</title>
        <authorList>
            <consortium name="The Broad Institute Genomics Platform"/>
            <consortium name="The Broad Institute Genome Sequencing Center for Infectious Disease"/>
            <person name="Wu L."/>
            <person name="Ma J."/>
        </authorList>
    </citation>
    <scope>NUCLEOTIDE SEQUENCE [LARGE SCALE GENOMIC DNA]</scope>
    <source>
        <strain evidence="2">JCM 17106</strain>
    </source>
</reference>
<protein>
    <recommendedName>
        <fullName evidence="3">DUF4468 domain-containing protein</fullName>
    </recommendedName>
</protein>